<dbReference type="AlphaFoldDB" id="A0A7T6ARY3"/>
<dbReference type="PANTHER" id="PTHR39185">
    <property type="entry name" value="SWARMING MOTILITY PROTEIN SWRD"/>
    <property type="match status" value="1"/>
</dbReference>
<gene>
    <name evidence="1" type="ORF">HP555_06130</name>
</gene>
<evidence type="ECO:0000313" key="1">
    <source>
        <dbReference type="EMBL" id="QQG66967.1"/>
    </source>
</evidence>
<keyword evidence="1" id="KW-0969">Cilium</keyword>
<sequence length="68" mass="7966">MIKLTRINHSEFYLNPDLIKGIEQTPDTIITLINGDHVLVREKAEEIIDKIIDFRVRVIHQSRQDVTL</sequence>
<dbReference type="KEGG" id="dog:HP555_06130"/>
<dbReference type="PANTHER" id="PTHR39185:SF1">
    <property type="entry name" value="SWARMING MOTILITY PROTEIN SWRD"/>
    <property type="match status" value="1"/>
</dbReference>
<dbReference type="EMBL" id="CP054140">
    <property type="protein sequence ID" value="QQG66967.1"/>
    <property type="molecule type" value="Genomic_DNA"/>
</dbReference>
<protein>
    <submittedName>
        <fullName evidence="1">Flagellar FlbD family protein</fullName>
    </submittedName>
</protein>
<proteinExistence type="predicted"/>
<dbReference type="InterPro" id="IPR009384">
    <property type="entry name" value="SwrD-like"/>
</dbReference>
<organism evidence="1 2">
    <name type="scientific">Desulfobulbus oligotrophicus</name>
    <dbReference type="NCBI Taxonomy" id="1909699"/>
    <lineage>
        <taxon>Bacteria</taxon>
        <taxon>Pseudomonadati</taxon>
        <taxon>Thermodesulfobacteriota</taxon>
        <taxon>Desulfobulbia</taxon>
        <taxon>Desulfobulbales</taxon>
        <taxon>Desulfobulbaceae</taxon>
        <taxon>Desulfobulbus</taxon>
    </lineage>
</organism>
<dbReference type="Pfam" id="PF06289">
    <property type="entry name" value="FlbD"/>
    <property type="match status" value="1"/>
</dbReference>
<accession>A0A7T6ARY3</accession>
<reference evidence="1 2" key="1">
    <citation type="submission" date="2020-05" db="EMBL/GenBank/DDBJ databases">
        <title>Complete genome of Desulfobulbus oligotrophicus.</title>
        <authorList>
            <person name="Podar M."/>
        </authorList>
    </citation>
    <scope>NUCLEOTIDE SEQUENCE [LARGE SCALE GENOMIC DNA]</scope>
    <source>
        <strain evidence="1 2">Prop6</strain>
    </source>
</reference>
<name>A0A7T6ARY3_9BACT</name>
<evidence type="ECO:0000313" key="2">
    <source>
        <dbReference type="Proteomes" id="UP000596092"/>
    </source>
</evidence>
<dbReference type="Proteomes" id="UP000596092">
    <property type="component" value="Chromosome"/>
</dbReference>
<keyword evidence="1" id="KW-0282">Flagellum</keyword>
<keyword evidence="2" id="KW-1185">Reference proteome</keyword>
<keyword evidence="1" id="KW-0966">Cell projection</keyword>